<dbReference type="Gene3D" id="3.30.450.40">
    <property type="match status" value="1"/>
</dbReference>
<evidence type="ECO:0000259" key="2">
    <source>
        <dbReference type="SMART" id="SM00065"/>
    </source>
</evidence>
<dbReference type="AlphaFoldDB" id="A0A2X0M564"/>
<feature type="domain" description="GAF" evidence="2">
    <location>
        <begin position="237"/>
        <end position="392"/>
    </location>
</feature>
<accession>A0A2X0M564</accession>
<evidence type="ECO:0000313" key="4">
    <source>
        <dbReference type="Proteomes" id="UP000249464"/>
    </source>
</evidence>
<feature type="compositionally biased region" description="Low complexity" evidence="1">
    <location>
        <begin position="533"/>
        <end position="543"/>
    </location>
</feature>
<dbReference type="InterPro" id="IPR003018">
    <property type="entry name" value="GAF"/>
</dbReference>
<dbReference type="SMART" id="SM00065">
    <property type="entry name" value="GAF"/>
    <property type="match status" value="1"/>
</dbReference>
<evidence type="ECO:0000313" key="3">
    <source>
        <dbReference type="EMBL" id="SGY39173.1"/>
    </source>
</evidence>
<protein>
    <submittedName>
        <fullName evidence="3">BQ5605_C003g02162 protein</fullName>
    </submittedName>
</protein>
<name>A0A2X0M564_9BASI</name>
<dbReference type="Pfam" id="PF01590">
    <property type="entry name" value="GAF"/>
    <property type="match status" value="1"/>
</dbReference>
<dbReference type="InterPro" id="IPR029016">
    <property type="entry name" value="GAF-like_dom_sf"/>
</dbReference>
<feature type="region of interest" description="Disordered" evidence="1">
    <location>
        <begin position="403"/>
        <end position="443"/>
    </location>
</feature>
<dbReference type="STRING" id="796604.A0A2X0M564"/>
<reference evidence="3 4" key="1">
    <citation type="submission" date="2016-11" db="EMBL/GenBank/DDBJ databases">
        <authorList>
            <person name="Jaros S."/>
            <person name="Januszkiewicz K."/>
            <person name="Wedrychowicz H."/>
        </authorList>
    </citation>
    <scope>NUCLEOTIDE SEQUENCE [LARGE SCALE GENOMIC DNA]</scope>
</reference>
<sequence>MQDMRSRQERSSSKKKSGGELKSIRRMFSSFGLQNSPAKNSRIATRDISEPFTATYAEGTFSLQQKKRVTIAEQVIYASRKIVHVIRRKLSSKTPANELPKTWEEYSKAYAKYEIDIEDPPLPPVREATDAADPTPFEAKSYMAPKPYNESERQAVVDKLDLFGTKNKQANASTSTLAISMPASTSTSVTSSLPVSAGPDSLLRRHSYGNTSVTSAATSFMPPDIGSECAAAVTSLQNYPAFRDIVQKCQKLFGVRVGMLTVLDEEQQLFLATGGLPEAVEQGGALPRAVTFCSHAILNEERGMVVLDSLNDWSFANSLPTSALGARFYAGVPLLAPTFGDPDAPNVAIGTLCAVDDRPRADFSENERTELQKLAVEASTHIETWVNERMGMKLKRLESSFARSTATMPAPAEAENPVETAPEPEAGEPAVVRQVETESESEIAFEDALAEPSMPVEQAHFENSAPNPAPAEPAHLAAPARLVARPPRAEHRPRPTAVFQPSPQVSLPLTPPDSLKGSRNHGYTQAHARKGSDSSSSMSSFTSDRPVARRPSGFNTLSLAVTSKDPVTAVPKDLQKVFDQATRMLALALDLVYLVSLDVAALNSGTNTHSALRVLWPAVLKPRYSPEEAGPGYSGGILIPVLEVRLTGYVLSGYSKDATRNFEQKDLTYFVRFSEQLETYVTKLGRVSGSQIAVGL</sequence>
<dbReference type="Proteomes" id="UP000249464">
    <property type="component" value="Unassembled WGS sequence"/>
</dbReference>
<proteinExistence type="predicted"/>
<feature type="region of interest" description="Disordered" evidence="1">
    <location>
        <begin position="1"/>
        <end position="23"/>
    </location>
</feature>
<dbReference type="EMBL" id="FQNC01000042">
    <property type="protein sequence ID" value="SGY39173.1"/>
    <property type="molecule type" value="Genomic_DNA"/>
</dbReference>
<gene>
    <name evidence="3" type="primary">BQ5605_C003g02162</name>
    <name evidence="3" type="ORF">BQ5605_C003G02162</name>
</gene>
<feature type="region of interest" description="Disordered" evidence="1">
    <location>
        <begin position="487"/>
        <end position="549"/>
    </location>
</feature>
<evidence type="ECO:0000256" key="1">
    <source>
        <dbReference type="SAM" id="MobiDB-lite"/>
    </source>
</evidence>
<organism evidence="3 4">
    <name type="scientific">Microbotryum silenes-dioicae</name>
    <dbReference type="NCBI Taxonomy" id="796604"/>
    <lineage>
        <taxon>Eukaryota</taxon>
        <taxon>Fungi</taxon>
        <taxon>Dikarya</taxon>
        <taxon>Basidiomycota</taxon>
        <taxon>Pucciniomycotina</taxon>
        <taxon>Microbotryomycetes</taxon>
        <taxon>Microbotryales</taxon>
        <taxon>Microbotryaceae</taxon>
        <taxon>Microbotryum</taxon>
    </lineage>
</organism>
<dbReference type="PANTHER" id="PTHR43102">
    <property type="entry name" value="SLR1143 PROTEIN"/>
    <property type="match status" value="1"/>
</dbReference>
<dbReference type="PANTHER" id="PTHR43102:SF2">
    <property type="entry name" value="GAF DOMAIN-CONTAINING PROTEIN"/>
    <property type="match status" value="1"/>
</dbReference>
<dbReference type="SUPFAM" id="SSF55781">
    <property type="entry name" value="GAF domain-like"/>
    <property type="match status" value="1"/>
</dbReference>
<feature type="compositionally biased region" description="Low complexity" evidence="1">
    <location>
        <begin position="417"/>
        <end position="432"/>
    </location>
</feature>
<keyword evidence="4" id="KW-1185">Reference proteome</keyword>